<reference evidence="2 3" key="1">
    <citation type="submission" date="2016-04" db="EMBL/GenBank/DDBJ databases">
        <title>A degradative enzymes factory behind the ericoid mycorrhizal symbiosis.</title>
        <authorList>
            <consortium name="DOE Joint Genome Institute"/>
            <person name="Martino E."/>
            <person name="Morin E."/>
            <person name="Grelet G."/>
            <person name="Kuo A."/>
            <person name="Kohler A."/>
            <person name="Daghino S."/>
            <person name="Barry K."/>
            <person name="Choi C."/>
            <person name="Cichocki N."/>
            <person name="Clum A."/>
            <person name="Copeland A."/>
            <person name="Hainaut M."/>
            <person name="Haridas S."/>
            <person name="Labutti K."/>
            <person name="Lindquist E."/>
            <person name="Lipzen A."/>
            <person name="Khouja H.-R."/>
            <person name="Murat C."/>
            <person name="Ohm R."/>
            <person name="Olson A."/>
            <person name="Spatafora J."/>
            <person name="Veneault-Fourrey C."/>
            <person name="Henrissat B."/>
            <person name="Grigoriev I."/>
            <person name="Martin F."/>
            <person name="Perotto S."/>
        </authorList>
    </citation>
    <scope>NUCLEOTIDE SEQUENCE [LARGE SCALE GENOMIC DNA]</scope>
    <source>
        <strain evidence="2 3">E</strain>
    </source>
</reference>
<sequence length="51" mass="6332">YILVDFKKYPENKNKYNIIVIFINYLNKYPIIIPFYKYINIKLKLLITNYP</sequence>
<evidence type="ECO:0000256" key="1">
    <source>
        <dbReference type="SAM" id="Phobius"/>
    </source>
</evidence>
<keyword evidence="3" id="KW-1185">Reference proteome</keyword>
<dbReference type="EMBL" id="KZ613816">
    <property type="protein sequence ID" value="PMD59362.1"/>
    <property type="molecule type" value="Genomic_DNA"/>
</dbReference>
<evidence type="ECO:0000313" key="2">
    <source>
        <dbReference type="EMBL" id="PMD59362.1"/>
    </source>
</evidence>
<evidence type="ECO:0000313" key="3">
    <source>
        <dbReference type="Proteomes" id="UP000235371"/>
    </source>
</evidence>
<name>A0A2J6T8L8_9HELO</name>
<dbReference type="InParanoid" id="A0A2J6T8L8"/>
<proteinExistence type="predicted"/>
<feature type="transmembrane region" description="Helical" evidence="1">
    <location>
        <begin position="16"/>
        <end position="36"/>
    </location>
</feature>
<dbReference type="GeneID" id="36582970"/>
<feature type="non-terminal residue" evidence="2">
    <location>
        <position position="1"/>
    </location>
</feature>
<protein>
    <submittedName>
        <fullName evidence="2">Uncharacterized protein</fullName>
    </submittedName>
</protein>
<accession>A0A2J6T8L8</accession>
<gene>
    <name evidence="2" type="ORF">K444DRAFT_530297</name>
</gene>
<dbReference type="AlphaFoldDB" id="A0A2J6T8L8"/>
<keyword evidence="1" id="KW-1133">Transmembrane helix</keyword>
<keyword evidence="1" id="KW-0812">Transmembrane</keyword>
<dbReference type="RefSeq" id="XP_024736266.1">
    <property type="nucleotide sequence ID" value="XM_024874890.1"/>
</dbReference>
<organism evidence="2 3">
    <name type="scientific">Hyaloscypha bicolor E</name>
    <dbReference type="NCBI Taxonomy" id="1095630"/>
    <lineage>
        <taxon>Eukaryota</taxon>
        <taxon>Fungi</taxon>
        <taxon>Dikarya</taxon>
        <taxon>Ascomycota</taxon>
        <taxon>Pezizomycotina</taxon>
        <taxon>Leotiomycetes</taxon>
        <taxon>Helotiales</taxon>
        <taxon>Hyaloscyphaceae</taxon>
        <taxon>Hyaloscypha</taxon>
        <taxon>Hyaloscypha bicolor</taxon>
    </lineage>
</organism>
<keyword evidence="1" id="KW-0472">Membrane</keyword>
<dbReference type="Proteomes" id="UP000235371">
    <property type="component" value="Unassembled WGS sequence"/>
</dbReference>